<accession>A0ACC6TQG2</accession>
<protein>
    <submittedName>
        <fullName evidence="1">Hydantoinase B/oxoprolinase family protein</fullName>
    </submittedName>
</protein>
<name>A0ACC6TQG2_9CREN</name>
<comment type="caution">
    <text evidence="1">The sequence shown here is derived from an EMBL/GenBank/DDBJ whole genome shotgun (WGS) entry which is preliminary data.</text>
</comment>
<evidence type="ECO:0000313" key="1">
    <source>
        <dbReference type="EMBL" id="MEW9492111.1"/>
    </source>
</evidence>
<dbReference type="Proteomes" id="UP000053480">
    <property type="component" value="Unassembled WGS sequence"/>
</dbReference>
<dbReference type="EMBL" id="JZWS03000012">
    <property type="protein sequence ID" value="MEW9492111.1"/>
    <property type="molecule type" value="Genomic_DNA"/>
</dbReference>
<gene>
    <name evidence="1" type="ORF">TQ35_0007935</name>
</gene>
<evidence type="ECO:0000313" key="2">
    <source>
        <dbReference type="Proteomes" id="UP000053480"/>
    </source>
</evidence>
<proteinExistence type="predicted"/>
<organism evidence="1 2">
    <name type="scientific">Candidatus Aramenus sulfurataquae</name>
    <dbReference type="NCBI Taxonomy" id="1326980"/>
    <lineage>
        <taxon>Archaea</taxon>
        <taxon>Thermoproteota</taxon>
        <taxon>Thermoprotei</taxon>
        <taxon>Sulfolobales</taxon>
        <taxon>Sulfolobaceae</taxon>
        <taxon>Candidatus Aramenus</taxon>
    </lineage>
</organism>
<sequence length="514" mass="56117">MRWELVHRASVYIAEEMGASLKRSAFSPNIRERMDHSCAIVDEEGRIVAQAEHIPVHLGSFKVGVQNVLSYLQREGVELEDGDMVVFNDPYISGTHLNDVGLLAPIFYQGKLVGYVVNKAHHVDVGGPMPGSLNPFARTIYEEGVVIPPTKLVKRGEVNREVISFVRENFKVPDFSIGDLNAQIASNKVGIARVRELFSKYENVKESWEASISYGREMALSRIREWRKGRFEAEDVLEWGQGFLRVRLSLEVREDGVVADFTGTDKQVEGPLNAVLGVTYSAVSFAVRSMIGEVPTNDGFYSVIKVVAEDGSLLNPKKPSAVGGGNVETSQRVADVTFLALSKALPGKVPAASSGTMMNVMLGGMWKGRFWSYYETIGGGSGARPFKDGVSAVQNNMTNTLNTPIEVAEKYYPLLFTSYGIREGSGGKGKYRGGDGIVRSFKVLERATMSLIADRFVKGPWGLEGGELGKQGRAVVKRKDKVEEMPSKFTVTLEPGDEVVLESPGGGGFGKPCS</sequence>
<reference evidence="1" key="1">
    <citation type="submission" date="2024-07" db="EMBL/GenBank/DDBJ databases">
        <title>Metagenome and Metagenome-Assembled Genomes of Archaea from a hot spring from the geothermal field of Los Azufres, Mexico.</title>
        <authorList>
            <person name="Marin-Paredes R."/>
            <person name="Martinez-Romero E."/>
            <person name="Servin-Garciduenas L.E."/>
        </authorList>
    </citation>
    <scope>NUCLEOTIDE SEQUENCE</scope>
    <source>
        <strain evidence="1">AZ1-454</strain>
    </source>
</reference>